<proteinExistence type="predicted"/>
<reference evidence="1" key="1">
    <citation type="submission" date="2021-10" db="EMBL/GenBank/DDBJ databases">
        <title>Tropical sea cucumber genome reveals ecological adaptation and Cuvierian tubules defense mechanism.</title>
        <authorList>
            <person name="Chen T."/>
        </authorList>
    </citation>
    <scope>NUCLEOTIDE SEQUENCE</scope>
    <source>
        <strain evidence="1">Nanhai2018</strain>
        <tissue evidence="1">Muscle</tissue>
    </source>
</reference>
<evidence type="ECO:0000313" key="2">
    <source>
        <dbReference type="Proteomes" id="UP001152320"/>
    </source>
</evidence>
<gene>
    <name evidence="1" type="ORF">HOLleu_02640</name>
</gene>
<name>A0A9Q1HH63_HOLLE</name>
<sequence length="242" mass="27536">MKQFSRASKIDRSSLLTYKAKPQPHSRVPLVTKFHPSIPTLHKHVKESWQILKQDPKLGEMCLQPPIAATRQPANLRALLVHTKLSRKENFGNTPCGKARCQVCDHMMIDQSLNLTHSKCTIRPGRLNCDSENVTYILICSKCPEGIYVGETRTKFRLRFNNHSFSIRKNLKGFPVATHFNRPDHSLQHLKFAVIAGNFKSDDHRKTAEIKLILKLKCNVNGLNRDLSFIAKHGNLLQGTII</sequence>
<dbReference type="EMBL" id="JAIZAY010000001">
    <property type="protein sequence ID" value="KAJ8049752.1"/>
    <property type="molecule type" value="Genomic_DNA"/>
</dbReference>
<dbReference type="OrthoDB" id="10025388at2759"/>
<protein>
    <recommendedName>
        <fullName evidence="3">GIY-YIG domain-containing protein</fullName>
    </recommendedName>
</protein>
<evidence type="ECO:0008006" key="3">
    <source>
        <dbReference type="Google" id="ProtNLM"/>
    </source>
</evidence>
<dbReference type="Proteomes" id="UP001152320">
    <property type="component" value="Chromosome 1"/>
</dbReference>
<evidence type="ECO:0000313" key="1">
    <source>
        <dbReference type="EMBL" id="KAJ8049752.1"/>
    </source>
</evidence>
<accession>A0A9Q1HH63</accession>
<organism evidence="1 2">
    <name type="scientific">Holothuria leucospilota</name>
    <name type="common">Black long sea cucumber</name>
    <name type="synonym">Mertensiothuria leucospilota</name>
    <dbReference type="NCBI Taxonomy" id="206669"/>
    <lineage>
        <taxon>Eukaryota</taxon>
        <taxon>Metazoa</taxon>
        <taxon>Echinodermata</taxon>
        <taxon>Eleutherozoa</taxon>
        <taxon>Echinozoa</taxon>
        <taxon>Holothuroidea</taxon>
        <taxon>Aspidochirotacea</taxon>
        <taxon>Aspidochirotida</taxon>
        <taxon>Holothuriidae</taxon>
        <taxon>Holothuria</taxon>
    </lineage>
</organism>
<comment type="caution">
    <text evidence="1">The sequence shown here is derived from an EMBL/GenBank/DDBJ whole genome shotgun (WGS) entry which is preliminary data.</text>
</comment>
<dbReference type="AlphaFoldDB" id="A0A9Q1HH63"/>
<keyword evidence="2" id="KW-1185">Reference proteome</keyword>